<comment type="caution">
    <text evidence="1">The sequence shown here is derived from an EMBL/GenBank/DDBJ whole genome shotgun (WGS) entry which is preliminary data.</text>
</comment>
<organism evidence="1">
    <name type="scientific">bioreactor metagenome</name>
    <dbReference type="NCBI Taxonomy" id="1076179"/>
    <lineage>
        <taxon>unclassified sequences</taxon>
        <taxon>metagenomes</taxon>
        <taxon>ecological metagenomes</taxon>
    </lineage>
</organism>
<sequence>MATPVPARPNMAISLPPSPMAMVSESVISRRSAIASMPAALSMPVRVMSVKAGCQRVDIQPGSCGMMLDSCPGVISGVSCKMGWFKKPATGTSSCMVFTFSIFLKMLSKRSSALCTMISVLLTTMHEKASSSDN</sequence>
<dbReference type="EMBL" id="VSSQ01138055">
    <property type="protein sequence ID" value="MPN61439.1"/>
    <property type="molecule type" value="Genomic_DNA"/>
</dbReference>
<dbReference type="AlphaFoldDB" id="A0A645JFJ2"/>
<gene>
    <name evidence="1" type="ORF">SDC9_209176</name>
</gene>
<evidence type="ECO:0000313" key="1">
    <source>
        <dbReference type="EMBL" id="MPN61439.1"/>
    </source>
</evidence>
<accession>A0A645JFJ2</accession>
<reference evidence="1" key="1">
    <citation type="submission" date="2019-08" db="EMBL/GenBank/DDBJ databases">
        <authorList>
            <person name="Kucharzyk K."/>
            <person name="Murdoch R.W."/>
            <person name="Higgins S."/>
            <person name="Loffler F."/>
        </authorList>
    </citation>
    <scope>NUCLEOTIDE SEQUENCE</scope>
</reference>
<proteinExistence type="predicted"/>
<protein>
    <submittedName>
        <fullName evidence="1">Uncharacterized protein</fullName>
    </submittedName>
</protein>
<name>A0A645JFJ2_9ZZZZ</name>